<keyword evidence="3" id="KW-1185">Reference proteome</keyword>
<evidence type="ECO:0000313" key="2">
    <source>
        <dbReference type="EMBL" id="GAV72457.1"/>
    </source>
</evidence>
<protein>
    <submittedName>
        <fullName evidence="2">UBN2_2 domain-containing protein</fullName>
    </submittedName>
</protein>
<feature type="region of interest" description="Disordered" evidence="1">
    <location>
        <begin position="92"/>
        <end position="113"/>
    </location>
</feature>
<evidence type="ECO:0000256" key="1">
    <source>
        <dbReference type="SAM" id="MobiDB-lite"/>
    </source>
</evidence>
<accession>A0A1Q3BWT6</accession>
<dbReference type="Proteomes" id="UP000187406">
    <property type="component" value="Unassembled WGS sequence"/>
</dbReference>
<dbReference type="OrthoDB" id="1651011at2759"/>
<organism evidence="2 3">
    <name type="scientific">Cephalotus follicularis</name>
    <name type="common">Albany pitcher plant</name>
    <dbReference type="NCBI Taxonomy" id="3775"/>
    <lineage>
        <taxon>Eukaryota</taxon>
        <taxon>Viridiplantae</taxon>
        <taxon>Streptophyta</taxon>
        <taxon>Embryophyta</taxon>
        <taxon>Tracheophyta</taxon>
        <taxon>Spermatophyta</taxon>
        <taxon>Magnoliopsida</taxon>
        <taxon>eudicotyledons</taxon>
        <taxon>Gunneridae</taxon>
        <taxon>Pentapetalae</taxon>
        <taxon>rosids</taxon>
        <taxon>fabids</taxon>
        <taxon>Oxalidales</taxon>
        <taxon>Cephalotaceae</taxon>
        <taxon>Cephalotus</taxon>
    </lineage>
</organism>
<evidence type="ECO:0000313" key="3">
    <source>
        <dbReference type="Proteomes" id="UP000187406"/>
    </source>
</evidence>
<gene>
    <name evidence="2" type="ORF">CFOL_v3_15945</name>
</gene>
<reference evidence="3" key="1">
    <citation type="submission" date="2016-04" db="EMBL/GenBank/DDBJ databases">
        <title>Cephalotus genome sequencing.</title>
        <authorList>
            <person name="Fukushima K."/>
            <person name="Hasebe M."/>
            <person name="Fang X."/>
        </authorList>
    </citation>
    <scope>NUCLEOTIDE SEQUENCE [LARGE SCALE GENOMIC DNA]</scope>
    <source>
        <strain evidence="3">cv. St1</strain>
    </source>
</reference>
<dbReference type="InParanoid" id="A0A1Q3BWT6"/>
<proteinExistence type="predicted"/>
<comment type="caution">
    <text evidence="2">The sequence shown here is derived from an EMBL/GenBank/DDBJ whole genome shotgun (WGS) entry which is preliminary data.</text>
</comment>
<sequence length="113" mass="12576">MMDEKSMMAQTQEIQMLAHEITSEGVRINDDLQVIAIIDKLSPSWKEFQTLQKKGGYGEGTSPCRPLAIESRARARRGEHTLANLLLASHNGKGMARVESPRHPLPSPHRGFS</sequence>
<name>A0A1Q3BWT6_CEPFO</name>
<dbReference type="EMBL" id="BDDD01001006">
    <property type="protein sequence ID" value="GAV72457.1"/>
    <property type="molecule type" value="Genomic_DNA"/>
</dbReference>
<dbReference type="AlphaFoldDB" id="A0A1Q3BWT6"/>